<dbReference type="GO" id="GO:0043139">
    <property type="term" value="F:5'-3' DNA helicase activity"/>
    <property type="evidence" value="ECO:0007669"/>
    <property type="project" value="UniProtKB-EC"/>
</dbReference>
<keyword evidence="6" id="KW-0547">Nucleotide-binding</keyword>
<dbReference type="Pfam" id="PF05970">
    <property type="entry name" value="PIF1"/>
    <property type="match status" value="1"/>
</dbReference>
<keyword evidence="3" id="KW-0238">DNA-binding</keyword>
<evidence type="ECO:0000259" key="8">
    <source>
        <dbReference type="Pfam" id="PF21530"/>
    </source>
</evidence>
<reference evidence="9 11" key="1">
    <citation type="journal article" date="2011" name="Nature">
        <title>The Medicago genome provides insight into the evolution of rhizobial symbioses.</title>
        <authorList>
            <person name="Young N.D."/>
            <person name="Debelle F."/>
            <person name="Oldroyd G.E."/>
            <person name="Geurts R."/>
            <person name="Cannon S.B."/>
            <person name="Udvardi M.K."/>
            <person name="Benedito V.A."/>
            <person name="Mayer K.F."/>
            <person name="Gouzy J."/>
            <person name="Schoof H."/>
            <person name="Van de Peer Y."/>
            <person name="Proost S."/>
            <person name="Cook D.R."/>
            <person name="Meyers B.C."/>
            <person name="Spannagl M."/>
            <person name="Cheung F."/>
            <person name="De Mita S."/>
            <person name="Krishnakumar V."/>
            <person name="Gundlach H."/>
            <person name="Zhou S."/>
            <person name="Mudge J."/>
            <person name="Bharti A.K."/>
            <person name="Murray J.D."/>
            <person name="Naoumkina M.A."/>
            <person name="Rosen B."/>
            <person name="Silverstein K.A."/>
            <person name="Tang H."/>
            <person name="Rombauts S."/>
            <person name="Zhao P.X."/>
            <person name="Zhou P."/>
            <person name="Barbe V."/>
            <person name="Bardou P."/>
            <person name="Bechner M."/>
            <person name="Bellec A."/>
            <person name="Berger A."/>
            <person name="Berges H."/>
            <person name="Bidwell S."/>
            <person name="Bisseling T."/>
            <person name="Choisne N."/>
            <person name="Couloux A."/>
            <person name="Denny R."/>
            <person name="Deshpande S."/>
            <person name="Dai X."/>
            <person name="Doyle J.J."/>
            <person name="Dudez A.M."/>
            <person name="Farmer A.D."/>
            <person name="Fouteau S."/>
            <person name="Franken C."/>
            <person name="Gibelin C."/>
            <person name="Gish J."/>
            <person name="Goldstein S."/>
            <person name="Gonzalez A.J."/>
            <person name="Green P.J."/>
            <person name="Hallab A."/>
            <person name="Hartog M."/>
            <person name="Hua A."/>
            <person name="Humphray S.J."/>
            <person name="Jeong D.H."/>
            <person name="Jing Y."/>
            <person name="Jocker A."/>
            <person name="Kenton S.M."/>
            <person name="Kim D.J."/>
            <person name="Klee K."/>
            <person name="Lai H."/>
            <person name="Lang C."/>
            <person name="Lin S."/>
            <person name="Macmil S.L."/>
            <person name="Magdelenat G."/>
            <person name="Matthews L."/>
            <person name="McCorrison J."/>
            <person name="Monaghan E.L."/>
            <person name="Mun J.H."/>
            <person name="Najar F.Z."/>
            <person name="Nicholson C."/>
            <person name="Noirot C."/>
            <person name="O'Bleness M."/>
            <person name="Paule C.R."/>
            <person name="Poulain J."/>
            <person name="Prion F."/>
            <person name="Qin B."/>
            <person name="Qu C."/>
            <person name="Retzel E.F."/>
            <person name="Riddle C."/>
            <person name="Sallet E."/>
            <person name="Samain S."/>
            <person name="Samson N."/>
            <person name="Sanders I."/>
            <person name="Saurat O."/>
            <person name="Scarpelli C."/>
            <person name="Schiex T."/>
            <person name="Segurens B."/>
            <person name="Severin A.J."/>
            <person name="Sherrier D.J."/>
            <person name="Shi R."/>
            <person name="Sims S."/>
            <person name="Singer S.R."/>
            <person name="Sinharoy S."/>
            <person name="Sterck L."/>
            <person name="Viollet A."/>
            <person name="Wang B.B."/>
            <person name="Wang K."/>
            <person name="Wang M."/>
            <person name="Wang X."/>
            <person name="Warfsmann J."/>
            <person name="Weissenbach J."/>
            <person name="White D.D."/>
            <person name="White J.D."/>
            <person name="Wiley G.B."/>
            <person name="Wincker P."/>
            <person name="Xing Y."/>
            <person name="Yang L."/>
            <person name="Yao Z."/>
            <person name="Ying F."/>
            <person name="Zhai J."/>
            <person name="Zhou L."/>
            <person name="Zuber A."/>
            <person name="Denarie J."/>
            <person name="Dixon R.A."/>
            <person name="May G.D."/>
            <person name="Schwartz D.C."/>
            <person name="Rogers J."/>
            <person name="Quetier F."/>
            <person name="Town C.D."/>
            <person name="Roe B.A."/>
        </authorList>
    </citation>
    <scope>NUCLEOTIDE SEQUENCE [LARGE SCALE GENOMIC DNA]</scope>
    <source>
        <strain evidence="9">A17</strain>
        <strain evidence="10 11">cv. Jemalong A17</strain>
    </source>
</reference>
<dbReference type="eggNOG" id="KOG0987">
    <property type="taxonomic scope" value="Eukaryota"/>
</dbReference>
<reference evidence="10" key="3">
    <citation type="submission" date="2015-04" db="UniProtKB">
        <authorList>
            <consortium name="EnsemblPlants"/>
        </authorList>
    </citation>
    <scope>IDENTIFICATION</scope>
    <source>
        <strain evidence="10">cv. Jemalong A17</strain>
    </source>
</reference>
<dbReference type="Pfam" id="PF21530">
    <property type="entry name" value="Pif1_2B_dom"/>
    <property type="match status" value="1"/>
</dbReference>
<dbReference type="InterPro" id="IPR049163">
    <property type="entry name" value="Pif1-like_2B_dom"/>
</dbReference>
<dbReference type="EC" id="5.6.2.3" evidence="6"/>
<keyword evidence="2" id="KW-0805">Transcription regulation</keyword>
<dbReference type="EnsemblPlants" id="AES88798">
    <property type="protein sequence ID" value="AES88798"/>
    <property type="gene ID" value="MTR_4g062370"/>
</dbReference>
<sequence length="730" mass="82360">MAHNRIQPFMSYDILRGMDRAPLHPNPTNDFDRRINDLKIKFRTYMVECCVDWASVMLPMMFAHDFGDQLGQYATMVDSKNNVFEILVERNNQGIYLTRGWGALSDFYNFKLGSWVTIVFVGDGRFNIRVRNRGCRKIRCFEFSPPMQFLVDRNAIPITLFNVVPSPFSHDELNFQHTYDKKLDSDEMNDGFLNLAYVGFSEMCLDTSSVFLKLVDEHGNKWTCTLQFVSGIDAHFKIGGGWNTMLKARRLKHDLVLDDSQLRSYALAEIEQLLQSHGKSMKDDYPMMPLPDVSLIHQTSNRLLYDEMRYDCKTFIWRALASAIRSRGDIVLTVASSGINAALLIPSGITAHSRFAIPFTVDECSSCTIHPKSDLAKLVDKALDRTLRDVLRHRNNGRLDIPFGGKVVVLGGDFRQVLPVIPKATRPDIIYASINSSPLWNHCEVLTLTTKMRLLHGCSSTDYQSKKEFSEWVLAIGDGSIGEENDEDIKVSIPEDLRIHCSSDPIAAIVECIYPSLLANMHDFEFFQDRAILTPKNVTVDEINAFVLSLMPGEEVTYLSCDSHLANPSMVNRPDDVHTPEFLNTITASGLPNHKIKLKVGVPVMLLRNLDQSAGLCNGTRLIITRLGRYVLEGKVISGSNIGDKVYIPRLSLTSSDTRIPFKFNRRQFPLSQVGVYLPQPVFSHGQLYVAVSRVTSRGGLKILMTDDNGVSMDSTSNVVYKEIFRNLPT</sequence>
<dbReference type="GO" id="GO:0000723">
    <property type="term" value="P:telomere maintenance"/>
    <property type="evidence" value="ECO:0007669"/>
    <property type="project" value="InterPro"/>
</dbReference>
<gene>
    <name evidence="9" type="ordered locus">MTR_4g062370</name>
</gene>
<dbReference type="GO" id="GO:0005634">
    <property type="term" value="C:nucleus"/>
    <property type="evidence" value="ECO:0007669"/>
    <property type="project" value="UniProtKB-SubCell"/>
</dbReference>
<keyword evidence="6" id="KW-0067">ATP-binding</keyword>
<keyword evidence="6" id="KW-0234">DNA repair</keyword>
<dbReference type="GO" id="GO:0003677">
    <property type="term" value="F:DNA binding"/>
    <property type="evidence" value="ECO:0007669"/>
    <property type="project" value="UniProtKB-KW"/>
</dbReference>
<dbReference type="GO" id="GO:0006281">
    <property type="term" value="P:DNA repair"/>
    <property type="evidence" value="ECO:0007669"/>
    <property type="project" value="UniProtKB-KW"/>
</dbReference>
<dbReference type="SUPFAM" id="SSF101936">
    <property type="entry name" value="DNA-binding pseudobarrel domain"/>
    <property type="match status" value="2"/>
</dbReference>
<dbReference type="STRING" id="3880.G7JTM9"/>
<comment type="catalytic activity">
    <reaction evidence="6">
        <text>ATP + H2O = ADP + phosphate + H(+)</text>
        <dbReference type="Rhea" id="RHEA:13065"/>
        <dbReference type="ChEBI" id="CHEBI:15377"/>
        <dbReference type="ChEBI" id="CHEBI:15378"/>
        <dbReference type="ChEBI" id="CHEBI:30616"/>
        <dbReference type="ChEBI" id="CHEBI:43474"/>
        <dbReference type="ChEBI" id="CHEBI:456216"/>
        <dbReference type="EC" id="5.6.2.3"/>
    </reaction>
</comment>
<dbReference type="PaxDb" id="3880-AES88798"/>
<comment type="cofactor">
    <cofactor evidence="6">
        <name>Mg(2+)</name>
        <dbReference type="ChEBI" id="CHEBI:18420"/>
    </cofactor>
</comment>
<comment type="similarity">
    <text evidence="6">Belongs to the helicase family.</text>
</comment>
<evidence type="ECO:0000256" key="6">
    <source>
        <dbReference type="RuleBase" id="RU363044"/>
    </source>
</evidence>
<accession>G7JTM9</accession>
<keyword evidence="11" id="KW-1185">Reference proteome</keyword>
<keyword evidence="6 9" id="KW-0347">Helicase</keyword>
<evidence type="ECO:0000256" key="4">
    <source>
        <dbReference type="ARBA" id="ARBA00023163"/>
    </source>
</evidence>
<proteinExistence type="inferred from homology"/>
<dbReference type="Proteomes" id="UP000002051">
    <property type="component" value="Chromosome 4"/>
</dbReference>
<dbReference type="Gene3D" id="2.40.330.10">
    <property type="entry name" value="DNA-binding pseudobarrel domain"/>
    <property type="match status" value="1"/>
</dbReference>
<dbReference type="InterPro" id="IPR010285">
    <property type="entry name" value="DNA_helicase_pif1-like_DEAD"/>
</dbReference>
<keyword evidence="6" id="KW-0233">DNA recombination</keyword>
<protein>
    <recommendedName>
        <fullName evidence="6">ATP-dependent DNA helicase</fullName>
        <ecNumber evidence="6">5.6.2.3</ecNumber>
    </recommendedName>
</protein>
<keyword evidence="4" id="KW-0804">Transcription</keyword>
<reference evidence="9 11" key="2">
    <citation type="journal article" date="2014" name="BMC Genomics">
        <title>An improved genome release (version Mt4.0) for the model legume Medicago truncatula.</title>
        <authorList>
            <person name="Tang H."/>
            <person name="Krishnakumar V."/>
            <person name="Bidwell S."/>
            <person name="Rosen B."/>
            <person name="Chan A."/>
            <person name="Zhou S."/>
            <person name="Gentzbittel L."/>
            <person name="Childs K.L."/>
            <person name="Yandell M."/>
            <person name="Gundlach H."/>
            <person name="Mayer K.F."/>
            <person name="Schwartz D.C."/>
            <person name="Town C.D."/>
        </authorList>
    </citation>
    <scope>GENOME REANNOTATION</scope>
    <source>
        <strain evidence="10 11">cv. Jemalong A17</strain>
    </source>
</reference>
<comment type="subcellular location">
    <subcellularLocation>
        <location evidence="1">Nucleus</location>
    </subcellularLocation>
</comment>
<evidence type="ECO:0000313" key="9">
    <source>
        <dbReference type="EMBL" id="AES88798.2"/>
    </source>
</evidence>
<dbReference type="GO" id="GO:0006310">
    <property type="term" value="P:DNA recombination"/>
    <property type="evidence" value="ECO:0007669"/>
    <property type="project" value="UniProtKB-KW"/>
</dbReference>
<accession>A0A0C3WXT0</accession>
<organism evidence="9 11">
    <name type="scientific">Medicago truncatula</name>
    <name type="common">Barrel medic</name>
    <name type="synonym">Medicago tribuloides</name>
    <dbReference type="NCBI Taxonomy" id="3880"/>
    <lineage>
        <taxon>Eukaryota</taxon>
        <taxon>Viridiplantae</taxon>
        <taxon>Streptophyta</taxon>
        <taxon>Embryophyta</taxon>
        <taxon>Tracheophyta</taxon>
        <taxon>Spermatophyta</taxon>
        <taxon>Magnoliopsida</taxon>
        <taxon>eudicotyledons</taxon>
        <taxon>Gunneridae</taxon>
        <taxon>Pentapetalae</taxon>
        <taxon>rosids</taxon>
        <taxon>fabids</taxon>
        <taxon>Fabales</taxon>
        <taxon>Fabaceae</taxon>
        <taxon>Papilionoideae</taxon>
        <taxon>50 kb inversion clade</taxon>
        <taxon>NPAAA clade</taxon>
        <taxon>Hologalegina</taxon>
        <taxon>IRL clade</taxon>
        <taxon>Trifolieae</taxon>
        <taxon>Medicago</taxon>
    </lineage>
</organism>
<dbReference type="HOGENOM" id="CLU_441718_0_0_1"/>
<evidence type="ECO:0000256" key="3">
    <source>
        <dbReference type="ARBA" id="ARBA00023125"/>
    </source>
</evidence>
<dbReference type="SUPFAM" id="SSF52540">
    <property type="entry name" value="P-loop containing nucleoside triphosphate hydrolases"/>
    <property type="match status" value="1"/>
</dbReference>
<feature type="domain" description="DNA helicase Pif1-like DEAD-box helicase" evidence="7">
    <location>
        <begin position="312"/>
        <end position="486"/>
    </location>
</feature>
<name>G7JTM9_MEDTR</name>
<keyword evidence="6" id="KW-0227">DNA damage</keyword>
<evidence type="ECO:0000256" key="2">
    <source>
        <dbReference type="ARBA" id="ARBA00023015"/>
    </source>
</evidence>
<dbReference type="InterPro" id="IPR015300">
    <property type="entry name" value="DNA-bd_pseudobarrel_sf"/>
</dbReference>
<dbReference type="GO" id="GO:0016787">
    <property type="term" value="F:hydrolase activity"/>
    <property type="evidence" value="ECO:0007669"/>
    <property type="project" value="UniProtKB-KW"/>
</dbReference>
<dbReference type="InterPro" id="IPR027417">
    <property type="entry name" value="P-loop_NTPase"/>
</dbReference>
<evidence type="ECO:0000256" key="1">
    <source>
        <dbReference type="ARBA" id="ARBA00004123"/>
    </source>
</evidence>
<evidence type="ECO:0000313" key="10">
    <source>
        <dbReference type="EnsemblPlants" id="AES88798"/>
    </source>
</evidence>
<dbReference type="PANTHER" id="PTHR10492:SF101">
    <property type="entry name" value="ATP-DEPENDENT DNA HELICASE"/>
    <property type="match status" value="1"/>
</dbReference>
<dbReference type="PANTHER" id="PTHR10492">
    <property type="match status" value="1"/>
</dbReference>
<evidence type="ECO:0000256" key="5">
    <source>
        <dbReference type="ARBA" id="ARBA00023242"/>
    </source>
</evidence>
<dbReference type="EMBL" id="CM001220">
    <property type="protein sequence ID" value="AES88798.2"/>
    <property type="molecule type" value="Genomic_DNA"/>
</dbReference>
<feature type="domain" description="DNA helicase Pif1-like 2B" evidence="8">
    <location>
        <begin position="581"/>
        <end position="627"/>
    </location>
</feature>
<evidence type="ECO:0000259" key="7">
    <source>
        <dbReference type="Pfam" id="PF05970"/>
    </source>
</evidence>
<keyword evidence="5" id="KW-0539">Nucleus</keyword>
<dbReference type="Gene3D" id="3.40.50.300">
    <property type="entry name" value="P-loop containing nucleotide triphosphate hydrolases"/>
    <property type="match status" value="1"/>
</dbReference>
<dbReference type="AlphaFoldDB" id="G7JTM9"/>
<evidence type="ECO:0000313" key="11">
    <source>
        <dbReference type="Proteomes" id="UP000002051"/>
    </source>
</evidence>
<keyword evidence="6" id="KW-0378">Hydrolase</keyword>
<dbReference type="GO" id="GO:0005524">
    <property type="term" value="F:ATP binding"/>
    <property type="evidence" value="ECO:0007669"/>
    <property type="project" value="UniProtKB-KW"/>
</dbReference>